<dbReference type="AlphaFoldDB" id="A0AAV6UVR6"/>
<evidence type="ECO:0000313" key="2">
    <source>
        <dbReference type="Proteomes" id="UP000827092"/>
    </source>
</evidence>
<dbReference type="EMBL" id="JAFNEN010000257">
    <property type="protein sequence ID" value="KAG8187873.1"/>
    <property type="molecule type" value="Genomic_DNA"/>
</dbReference>
<protein>
    <submittedName>
        <fullName evidence="1">Uncharacterized protein</fullName>
    </submittedName>
</protein>
<keyword evidence="2" id="KW-1185">Reference proteome</keyword>
<organism evidence="1 2">
    <name type="scientific">Oedothorax gibbosus</name>
    <dbReference type="NCBI Taxonomy" id="931172"/>
    <lineage>
        <taxon>Eukaryota</taxon>
        <taxon>Metazoa</taxon>
        <taxon>Ecdysozoa</taxon>
        <taxon>Arthropoda</taxon>
        <taxon>Chelicerata</taxon>
        <taxon>Arachnida</taxon>
        <taxon>Araneae</taxon>
        <taxon>Araneomorphae</taxon>
        <taxon>Entelegynae</taxon>
        <taxon>Araneoidea</taxon>
        <taxon>Linyphiidae</taxon>
        <taxon>Erigoninae</taxon>
        <taxon>Oedothorax</taxon>
    </lineage>
</organism>
<comment type="caution">
    <text evidence="1">The sequence shown here is derived from an EMBL/GenBank/DDBJ whole genome shotgun (WGS) entry which is preliminary data.</text>
</comment>
<sequence>MVTNTSSRKKNGYPHTAPAKEFDTTLELRTTRLRYSEIRMDHLIHQVPNSRISGGNRCHGFVSFTEIKNDGKNKMENRDASTQQKAAIKKREKIKLLVLQVF</sequence>
<name>A0AAV6UVR6_9ARAC</name>
<dbReference type="Proteomes" id="UP000827092">
    <property type="component" value="Unassembled WGS sequence"/>
</dbReference>
<gene>
    <name evidence="1" type="ORF">JTE90_002418</name>
</gene>
<evidence type="ECO:0000313" key="1">
    <source>
        <dbReference type="EMBL" id="KAG8187873.1"/>
    </source>
</evidence>
<proteinExistence type="predicted"/>
<accession>A0AAV6UVR6</accession>
<reference evidence="1 2" key="1">
    <citation type="journal article" date="2022" name="Nat. Ecol. Evol.">
        <title>A masculinizing supergene underlies an exaggerated male reproductive morph in a spider.</title>
        <authorList>
            <person name="Hendrickx F."/>
            <person name="De Corte Z."/>
            <person name="Sonet G."/>
            <person name="Van Belleghem S.M."/>
            <person name="Kostlbacher S."/>
            <person name="Vangestel C."/>
        </authorList>
    </citation>
    <scope>NUCLEOTIDE SEQUENCE [LARGE SCALE GENOMIC DNA]</scope>
    <source>
        <strain evidence="1">W744_W776</strain>
    </source>
</reference>